<keyword evidence="4" id="KW-1185">Reference proteome</keyword>
<dbReference type="RefSeq" id="WP_143527326.1">
    <property type="nucleotide sequence ID" value="NZ_AP019791.1"/>
</dbReference>
<feature type="region of interest" description="Disordered" evidence="1">
    <location>
        <begin position="25"/>
        <end position="47"/>
    </location>
</feature>
<feature type="region of interest" description="Disordered" evidence="1">
    <location>
        <begin position="167"/>
        <end position="190"/>
    </location>
</feature>
<gene>
    <name evidence="3" type="ORF">RxyAA322_11610</name>
</gene>
<evidence type="ECO:0000313" key="4">
    <source>
        <dbReference type="Proteomes" id="UP000318065"/>
    </source>
</evidence>
<dbReference type="Pfam" id="PF22763">
    <property type="entry name" value="NrS1-1_pol-like_HBD"/>
    <property type="match status" value="1"/>
</dbReference>
<dbReference type="Pfam" id="PF13148">
    <property type="entry name" value="DUF3987"/>
    <property type="match status" value="1"/>
</dbReference>
<dbReference type="InterPro" id="IPR025048">
    <property type="entry name" value="DUF3987"/>
</dbReference>
<evidence type="ECO:0000256" key="1">
    <source>
        <dbReference type="SAM" id="MobiDB-lite"/>
    </source>
</evidence>
<dbReference type="AlphaFoldDB" id="A0A510HLL2"/>
<sequence>MSAATGLRDLRQWVCWRSEEQMGRKTKVPYSPSTGARARADDPETWGTLSEARDAARERGYDGIGFVFTASDPFCGVDLDSCVDPETGEVEPWAREIVEHLSSYTEISPSGRGLHVLVRARLPEGGRRKGRVEMYDRGRFFTVTGRRMPGTPRPIADRQERISTLHARLFPPRGQGPPSTGGTGPGSGLSDAEVLRRAFSARSGERFARLWAGDRSGYPSDSEADLALCSMLAFWVGPDEDRIASLFARSGLMREKWNREDYRRRTMARALEGAEFHQPGDAAGGTGADERGYPAAPSALPEAAAFPTDAMPASCRPLIEEAESALGCAPELVALPMLAVLSSAIGTSRVVEIKGGWREWASLFVAVVASPGAMKTPAARVAKKPAFERQRVLSLAYAREKEEWRRELREWEVRKREAQKAGETAPEEPEAPAMSRCVASDTTVEALVSILEHNPRGLLVHRDELAGWVRSMDQYKGGKGSDRQHWLSFWSTDEVVVDRKSRHGEPIIVARPFVSLSGGIQPAALGELGAGAEDGLMDRFLFAYPAPRHIRFTEDEIGAGTEQRYASLYERLANLTLATDEHGDPNPRPLRLSREARALFAEAVDALGAEVLAPGFPARLEGVWSKLRGYLARLSLLLAVCRHCETGGREERVEAEDVQAASRLLDYFKAHARRVYSGLSAPDPLETLGADLEKLIEEGGGHLEATATEIHRALEKAGCEALPARPKELSQAVRALATRSPALRASFGWRGREKVVRLELAENSVGRVGSVGKGAGSTNATDATDAGSGLQEQKRTPFASATDAKGASSGVPDDGRERFTI</sequence>
<evidence type="ECO:0000313" key="3">
    <source>
        <dbReference type="EMBL" id="BBL79307.1"/>
    </source>
</evidence>
<feature type="domain" description="NrS-1 polymerase-like HBD" evidence="2">
    <location>
        <begin position="222"/>
        <end position="273"/>
    </location>
</feature>
<feature type="region of interest" description="Disordered" evidence="1">
    <location>
        <begin position="768"/>
        <end position="821"/>
    </location>
</feature>
<organism evidence="3 4">
    <name type="scientific">Rubrobacter xylanophilus</name>
    <dbReference type="NCBI Taxonomy" id="49319"/>
    <lineage>
        <taxon>Bacteria</taxon>
        <taxon>Bacillati</taxon>
        <taxon>Actinomycetota</taxon>
        <taxon>Rubrobacteria</taxon>
        <taxon>Rubrobacterales</taxon>
        <taxon>Rubrobacteraceae</taxon>
        <taxon>Rubrobacter</taxon>
    </lineage>
</organism>
<dbReference type="EMBL" id="AP019791">
    <property type="protein sequence ID" value="BBL79307.1"/>
    <property type="molecule type" value="Genomic_DNA"/>
</dbReference>
<feature type="region of interest" description="Disordered" evidence="1">
    <location>
        <begin position="417"/>
        <end position="436"/>
    </location>
</feature>
<name>A0A510HLL2_9ACTN</name>
<proteinExistence type="predicted"/>
<dbReference type="InterPro" id="IPR054468">
    <property type="entry name" value="NrSPol-like_HBD"/>
</dbReference>
<evidence type="ECO:0000259" key="2">
    <source>
        <dbReference type="Pfam" id="PF22763"/>
    </source>
</evidence>
<reference evidence="3" key="1">
    <citation type="journal article" date="2019" name="Microbiol. Resour. Announc.">
        <title>Complete Genome Sequence of Rubrobacter xylanophilus Strain AA3-22, Isolated from Arima Onsen in Japan.</title>
        <authorList>
            <person name="Tomariguchi N."/>
            <person name="Miyazaki K."/>
        </authorList>
    </citation>
    <scope>NUCLEOTIDE SEQUENCE [LARGE SCALE GENOMIC DNA]</scope>
    <source>
        <strain evidence="3">AA3-22</strain>
    </source>
</reference>
<dbReference type="OrthoDB" id="3187422at2"/>
<protein>
    <recommendedName>
        <fullName evidence="2">NrS-1 polymerase-like HBD domain-containing protein</fullName>
    </recommendedName>
</protein>
<accession>A0A510HLL2</accession>
<dbReference type="Proteomes" id="UP000318065">
    <property type="component" value="Chromosome"/>
</dbReference>